<dbReference type="Gene3D" id="1.10.600.10">
    <property type="entry name" value="Farnesyl Diphosphate Synthase"/>
    <property type="match status" value="1"/>
</dbReference>
<dbReference type="PANTHER" id="PTHR35201">
    <property type="entry name" value="TERPENE SYNTHASE"/>
    <property type="match status" value="1"/>
</dbReference>
<accession>A0ABQ1GGV1</accession>
<keyword evidence="3" id="KW-1185">Reference proteome</keyword>
<name>A0ABQ1GGV1_9GAMM</name>
<keyword evidence="1" id="KW-0479">Metal-binding</keyword>
<comment type="similarity">
    <text evidence="1">Belongs to the terpene synthase family.</text>
</comment>
<sequence>MSVYADNKASVRDLAHDDLAWRPYGMTSWGNRAAPPLCCPVVERNDNELINDLDDRLIAWAREVGFSDDYLDKLRRTSFGRLIALTHSHSDDVDRLLLAAQINTALWSLDDYYADDSTMGAVQEQLPTRLVSAMAAMESLPQVGSYMHELEAGWEGDPVLTALRSSMDRMRRLASPSQVARLCHATFSLFVSSTAYAEWRIKGVFPPLANYLIMRQFDSFYVSMMLIDVVDDYDLPANLFYDPRVCRAARQAGAASTILNDLYSVARDAADERPVCNAVLIIAAEQGCSLQAATAQVVDIHNALVRDFEASCRALEHVPSVELQRYLHGLQAWMGGAFAWHDACPRYKHL</sequence>
<dbReference type="PANTHER" id="PTHR35201:SF4">
    <property type="entry name" value="BETA-PINACENE SYNTHASE-RELATED"/>
    <property type="match status" value="1"/>
</dbReference>
<comment type="cofactor">
    <cofactor evidence="1">
        <name>Mg(2+)</name>
        <dbReference type="ChEBI" id="CHEBI:18420"/>
    </cofactor>
</comment>
<dbReference type="RefSeq" id="WP_229720939.1">
    <property type="nucleotide sequence ID" value="NZ_BMJA01000003.1"/>
</dbReference>
<dbReference type="Proteomes" id="UP000620046">
    <property type="component" value="Unassembled WGS sequence"/>
</dbReference>
<dbReference type="InterPro" id="IPR034686">
    <property type="entry name" value="Terpene_cyclase-like_2"/>
</dbReference>
<protein>
    <recommendedName>
        <fullName evidence="1">Terpene synthase</fullName>
        <ecNumber evidence="1">4.2.3.-</ecNumber>
    </recommendedName>
</protein>
<dbReference type="InterPro" id="IPR008949">
    <property type="entry name" value="Isoprenoid_synthase_dom_sf"/>
</dbReference>
<evidence type="ECO:0000256" key="1">
    <source>
        <dbReference type="RuleBase" id="RU366034"/>
    </source>
</evidence>
<dbReference type="EMBL" id="BMJA01000003">
    <property type="protein sequence ID" value="GGA43284.1"/>
    <property type="molecule type" value="Genomic_DNA"/>
</dbReference>
<dbReference type="EC" id="4.2.3.-" evidence="1"/>
<dbReference type="SFLD" id="SFLDS00005">
    <property type="entry name" value="Isoprenoid_Synthase_Type_I"/>
    <property type="match status" value="1"/>
</dbReference>
<evidence type="ECO:0000313" key="2">
    <source>
        <dbReference type="EMBL" id="GGA43284.1"/>
    </source>
</evidence>
<organism evidence="2 3">
    <name type="scientific">Dyella nitratireducens</name>
    <dbReference type="NCBI Taxonomy" id="1849580"/>
    <lineage>
        <taxon>Bacteria</taxon>
        <taxon>Pseudomonadati</taxon>
        <taxon>Pseudomonadota</taxon>
        <taxon>Gammaproteobacteria</taxon>
        <taxon>Lysobacterales</taxon>
        <taxon>Rhodanobacteraceae</taxon>
        <taxon>Dyella</taxon>
    </lineage>
</organism>
<dbReference type="SUPFAM" id="SSF48576">
    <property type="entry name" value="Terpenoid synthases"/>
    <property type="match status" value="1"/>
</dbReference>
<reference evidence="3" key="1">
    <citation type="journal article" date="2019" name="Int. J. Syst. Evol. Microbiol.">
        <title>The Global Catalogue of Microorganisms (GCM) 10K type strain sequencing project: providing services to taxonomists for standard genome sequencing and annotation.</title>
        <authorList>
            <consortium name="The Broad Institute Genomics Platform"/>
            <consortium name="The Broad Institute Genome Sequencing Center for Infectious Disease"/>
            <person name="Wu L."/>
            <person name="Ma J."/>
        </authorList>
    </citation>
    <scope>NUCLEOTIDE SEQUENCE [LARGE SCALE GENOMIC DNA]</scope>
    <source>
        <strain evidence="3">CGMCC 1.15439</strain>
    </source>
</reference>
<proteinExistence type="inferred from homology"/>
<comment type="caution">
    <text evidence="2">The sequence shown here is derived from an EMBL/GenBank/DDBJ whole genome shotgun (WGS) entry which is preliminary data.</text>
</comment>
<gene>
    <name evidence="2" type="ORF">GCM10010981_35510</name>
</gene>
<keyword evidence="1" id="KW-0456">Lyase</keyword>
<dbReference type="Pfam" id="PF19086">
    <property type="entry name" value="Terpene_syn_C_2"/>
    <property type="match status" value="1"/>
</dbReference>
<dbReference type="SFLD" id="SFLDG01020">
    <property type="entry name" value="Terpene_Cyclase_Like_2"/>
    <property type="match status" value="1"/>
</dbReference>
<evidence type="ECO:0000313" key="3">
    <source>
        <dbReference type="Proteomes" id="UP000620046"/>
    </source>
</evidence>
<keyword evidence="1" id="KW-0460">Magnesium</keyword>